<sequence length="404" mass="43067">MADLLKTISVLVLVLILLRRRIFIGTVMGIASTLLALLYLTPVSVFLGCLYRAILSPNAVEMTGMLLCTVIMENIMRKSGAMASMVENVSELFPDRRYVMAAMPATIGLLPSIGGALFSAPLVEQAAHGAALRPEQKAFINYWYRHIWEYISPLYPGIILVAGMTGFSFRDIALANLPFAVAVTVLGIPFCFHKIAAIRGEAGAAGRVVAGTNFLKAVSPIMLAMGLVVIAGINPLLAMSAAVLALLLWHRYSAAAILETLRESVSPKVLLLVAGVLLFRETLEATGALKGVSGYLAASGISLLPLIILIPFLAGIMTGLTVGFVGITFPFLLPLLAANGQSMPELVAIAFGSGFCGVMLSPLHLCLVLSGEYFNADFARVYRRLLIPSALVLALGLLVNYLLF</sequence>
<gene>
    <name evidence="2" type="ORF">KI809_13970</name>
</gene>
<feature type="transmembrane region" description="Helical" evidence="1">
    <location>
        <begin position="223"/>
        <end position="249"/>
    </location>
</feature>
<dbReference type="PANTHER" id="PTHR39556:SF1">
    <property type="entry name" value="PROTEIN, PUTATIVE-RELATED"/>
    <property type="match status" value="1"/>
</dbReference>
<dbReference type="EMBL" id="JAHCVJ010000005">
    <property type="protein sequence ID" value="MBT0665410.1"/>
    <property type="molecule type" value="Genomic_DNA"/>
</dbReference>
<protein>
    <submittedName>
        <fullName evidence="2">DUF401 family protein</fullName>
    </submittedName>
</protein>
<feature type="transmembrane region" description="Helical" evidence="1">
    <location>
        <begin position="173"/>
        <end position="192"/>
    </location>
</feature>
<dbReference type="Proteomes" id="UP000811899">
    <property type="component" value="Unassembled WGS sequence"/>
</dbReference>
<feature type="transmembrane region" description="Helical" evidence="1">
    <location>
        <begin position="301"/>
        <end position="327"/>
    </location>
</feature>
<comment type="caution">
    <text evidence="2">The sequence shown here is derived from an EMBL/GenBank/DDBJ whole genome shotgun (WGS) entry which is preliminary data.</text>
</comment>
<feature type="transmembrane region" description="Helical" evidence="1">
    <location>
        <begin position="21"/>
        <end position="41"/>
    </location>
</feature>
<dbReference type="RefSeq" id="WP_214172172.1">
    <property type="nucleotide sequence ID" value="NZ_JAHCVJ010000005.1"/>
</dbReference>
<feature type="transmembrane region" description="Helical" evidence="1">
    <location>
        <begin position="147"/>
        <end position="167"/>
    </location>
</feature>
<feature type="transmembrane region" description="Helical" evidence="1">
    <location>
        <begin position="347"/>
        <end position="369"/>
    </location>
</feature>
<feature type="transmembrane region" description="Helical" evidence="1">
    <location>
        <begin position="53"/>
        <end position="72"/>
    </location>
</feature>
<keyword evidence="1" id="KW-1133">Transmembrane helix</keyword>
<dbReference type="Pfam" id="PF04165">
    <property type="entry name" value="DUF401"/>
    <property type="match status" value="1"/>
</dbReference>
<reference evidence="2 3" key="1">
    <citation type="submission" date="2021-05" db="EMBL/GenBank/DDBJ databases">
        <title>The draft genome of Geobacter pelophilus DSM 12255.</title>
        <authorList>
            <person name="Xu Z."/>
            <person name="Masuda Y."/>
            <person name="Itoh H."/>
            <person name="Senoo K."/>
        </authorList>
    </citation>
    <scope>NUCLEOTIDE SEQUENCE [LARGE SCALE GENOMIC DNA]</scope>
    <source>
        <strain evidence="2 3">DSM 12255</strain>
    </source>
</reference>
<dbReference type="PANTHER" id="PTHR39556">
    <property type="entry name" value="PROTEIN, PUTATIVE-RELATED"/>
    <property type="match status" value="1"/>
</dbReference>
<proteinExistence type="predicted"/>
<keyword evidence="1" id="KW-0812">Transmembrane</keyword>
<keyword evidence="3" id="KW-1185">Reference proteome</keyword>
<keyword evidence="1" id="KW-0472">Membrane</keyword>
<evidence type="ECO:0000313" key="3">
    <source>
        <dbReference type="Proteomes" id="UP000811899"/>
    </source>
</evidence>
<accession>A0AAW4LA16</accession>
<dbReference type="AlphaFoldDB" id="A0AAW4LA16"/>
<evidence type="ECO:0000256" key="1">
    <source>
        <dbReference type="SAM" id="Phobius"/>
    </source>
</evidence>
<name>A0AAW4LA16_9BACT</name>
<organism evidence="2 3">
    <name type="scientific">Geoanaerobacter pelophilus</name>
    <dbReference type="NCBI Taxonomy" id="60036"/>
    <lineage>
        <taxon>Bacteria</taxon>
        <taxon>Pseudomonadati</taxon>
        <taxon>Thermodesulfobacteriota</taxon>
        <taxon>Desulfuromonadia</taxon>
        <taxon>Geobacterales</taxon>
        <taxon>Geobacteraceae</taxon>
        <taxon>Geoanaerobacter</taxon>
    </lineage>
</organism>
<dbReference type="InterPro" id="IPR007294">
    <property type="entry name" value="DUF401"/>
</dbReference>
<evidence type="ECO:0000313" key="2">
    <source>
        <dbReference type="EMBL" id="MBT0665410.1"/>
    </source>
</evidence>
<feature type="transmembrane region" description="Helical" evidence="1">
    <location>
        <begin position="381"/>
        <end position="403"/>
    </location>
</feature>